<keyword evidence="5 6" id="KW-0472">Membrane</keyword>
<name>A0A7T6ZDX8_9BACI</name>
<dbReference type="Pfam" id="PF12823">
    <property type="entry name" value="DUF3817"/>
    <property type="match status" value="1"/>
</dbReference>
<evidence type="ECO:0000313" key="8">
    <source>
        <dbReference type="EMBL" id="QQK81281.1"/>
    </source>
</evidence>
<feature type="transmembrane region" description="Helical" evidence="6">
    <location>
        <begin position="42"/>
        <end position="65"/>
    </location>
</feature>
<evidence type="ECO:0000256" key="1">
    <source>
        <dbReference type="ARBA" id="ARBA00004651"/>
    </source>
</evidence>
<keyword evidence="3 6" id="KW-0812">Transmembrane</keyword>
<keyword evidence="4 6" id="KW-1133">Transmembrane helix</keyword>
<dbReference type="NCBIfam" id="TIGR03954">
    <property type="entry name" value="integ_memb_HG"/>
    <property type="match status" value="1"/>
</dbReference>
<keyword evidence="2" id="KW-1003">Cell membrane</keyword>
<evidence type="ECO:0000313" key="9">
    <source>
        <dbReference type="Proteomes" id="UP000595349"/>
    </source>
</evidence>
<dbReference type="Proteomes" id="UP000595349">
    <property type="component" value="Chromosome"/>
</dbReference>
<comment type="subcellular location">
    <subcellularLocation>
        <location evidence="1">Cell membrane</location>
        <topology evidence="1">Multi-pass membrane protein</topology>
    </subcellularLocation>
</comment>
<evidence type="ECO:0000256" key="5">
    <source>
        <dbReference type="ARBA" id="ARBA00023136"/>
    </source>
</evidence>
<feature type="transmembrane region" description="Helical" evidence="6">
    <location>
        <begin position="12"/>
        <end position="30"/>
    </location>
</feature>
<evidence type="ECO:0000256" key="4">
    <source>
        <dbReference type="ARBA" id="ARBA00022989"/>
    </source>
</evidence>
<evidence type="ECO:0000256" key="6">
    <source>
        <dbReference type="SAM" id="Phobius"/>
    </source>
</evidence>
<dbReference type="KEGG" id="scib:HUG20_16105"/>
<evidence type="ECO:0000259" key="7">
    <source>
        <dbReference type="Pfam" id="PF12823"/>
    </source>
</evidence>
<proteinExistence type="predicted"/>
<dbReference type="AlphaFoldDB" id="A0A7T6ZDX8"/>
<keyword evidence="9" id="KW-1185">Reference proteome</keyword>
<feature type="domain" description="DUF3817" evidence="7">
    <location>
        <begin position="6"/>
        <end position="94"/>
    </location>
</feature>
<sequence>MKNVFLKWFRYLGHMEGLSLVTLLFVAMPLKYMAGYDAVVSVIGMAHGILYILYMAFVLLGTFTIRWSWKWFFGASAVAFIPFGNFILDAQLKKADFAQPVPNVEGSAE</sequence>
<evidence type="ECO:0000256" key="2">
    <source>
        <dbReference type="ARBA" id="ARBA00022475"/>
    </source>
</evidence>
<dbReference type="RefSeq" id="WP_200085712.1">
    <property type="nucleotide sequence ID" value="NZ_CP054706.1"/>
</dbReference>
<dbReference type="PANTHER" id="PTHR40077:SF1">
    <property type="entry name" value="MEMBRANE PROTEIN"/>
    <property type="match status" value="1"/>
</dbReference>
<evidence type="ECO:0000256" key="3">
    <source>
        <dbReference type="ARBA" id="ARBA00022692"/>
    </source>
</evidence>
<dbReference type="GO" id="GO:0005886">
    <property type="term" value="C:plasma membrane"/>
    <property type="evidence" value="ECO:0007669"/>
    <property type="project" value="UniProtKB-SubCell"/>
</dbReference>
<accession>A0A7T6ZDX8</accession>
<protein>
    <submittedName>
        <fullName evidence="8">DUF3817 domain-containing protein</fullName>
    </submittedName>
</protein>
<organism evidence="8 9">
    <name type="scientific">Salicibibacter cibi</name>
    <dbReference type="NCBI Taxonomy" id="2743001"/>
    <lineage>
        <taxon>Bacteria</taxon>
        <taxon>Bacillati</taxon>
        <taxon>Bacillota</taxon>
        <taxon>Bacilli</taxon>
        <taxon>Bacillales</taxon>
        <taxon>Bacillaceae</taxon>
        <taxon>Salicibibacter</taxon>
    </lineage>
</organism>
<dbReference type="InterPro" id="IPR023845">
    <property type="entry name" value="DUF3817_TM"/>
</dbReference>
<feature type="transmembrane region" description="Helical" evidence="6">
    <location>
        <begin position="71"/>
        <end position="88"/>
    </location>
</feature>
<dbReference type="EMBL" id="CP054706">
    <property type="protein sequence ID" value="QQK81281.1"/>
    <property type="molecule type" value="Genomic_DNA"/>
</dbReference>
<reference evidence="8 9" key="1">
    <citation type="submission" date="2020-06" db="EMBL/GenBank/DDBJ databases">
        <title>Genomic analysis of Salicibibacter sp. NKC21-4.</title>
        <authorList>
            <person name="Oh Y.J."/>
        </authorList>
    </citation>
    <scope>NUCLEOTIDE SEQUENCE [LARGE SCALE GENOMIC DNA]</scope>
    <source>
        <strain evidence="8 9">NKC21-4</strain>
    </source>
</reference>
<dbReference type="PANTHER" id="PTHR40077">
    <property type="entry name" value="MEMBRANE PROTEIN-RELATED"/>
    <property type="match status" value="1"/>
</dbReference>
<gene>
    <name evidence="8" type="ORF">HUG20_16105</name>
</gene>